<evidence type="ECO:0000256" key="1">
    <source>
        <dbReference type="ARBA" id="ARBA00004613"/>
    </source>
</evidence>
<evidence type="ECO:0000313" key="7">
    <source>
        <dbReference type="Proteomes" id="UP000694044"/>
    </source>
</evidence>
<dbReference type="Proteomes" id="UP000694044">
    <property type="component" value="Unassembled WGS sequence"/>
</dbReference>
<comment type="subcellular location">
    <subcellularLocation>
        <location evidence="1 5">Secreted</location>
    </subcellularLocation>
</comment>
<evidence type="ECO:0000256" key="4">
    <source>
        <dbReference type="ARBA" id="ARBA00022729"/>
    </source>
</evidence>
<name>A0A8T1V3J2_9STRA</name>
<comment type="domain">
    <text evidence="5">The RxLR-dEER motif acts to carry the protein into the host cell cytoplasm through binding to cell surface phosphatidylinositol-3-phosphate.</text>
</comment>
<evidence type="ECO:0000313" key="6">
    <source>
        <dbReference type="EMBL" id="KAG7375521.1"/>
    </source>
</evidence>
<organism evidence="6 7">
    <name type="scientific">Phytophthora pseudosyringae</name>
    <dbReference type="NCBI Taxonomy" id="221518"/>
    <lineage>
        <taxon>Eukaryota</taxon>
        <taxon>Sar</taxon>
        <taxon>Stramenopiles</taxon>
        <taxon>Oomycota</taxon>
        <taxon>Peronosporomycetes</taxon>
        <taxon>Peronosporales</taxon>
        <taxon>Peronosporaceae</taxon>
        <taxon>Phytophthora</taxon>
    </lineage>
</organism>
<gene>
    <name evidence="6" type="ORF">PHYPSEUDO_000884</name>
</gene>
<accession>A0A8T1V3J2</accession>
<dbReference type="EMBL" id="JAGDFM010001103">
    <property type="protein sequence ID" value="KAG7375521.1"/>
    <property type="molecule type" value="Genomic_DNA"/>
</dbReference>
<reference evidence="6" key="1">
    <citation type="submission" date="2021-02" db="EMBL/GenBank/DDBJ databases">
        <authorList>
            <person name="Palmer J.M."/>
        </authorList>
    </citation>
    <scope>NUCLEOTIDE SEQUENCE</scope>
    <source>
        <strain evidence="6">SCRP734</strain>
    </source>
</reference>
<keyword evidence="4" id="KW-0732">Signal</keyword>
<dbReference type="InterPro" id="IPR031825">
    <property type="entry name" value="RXLR"/>
</dbReference>
<comment type="similarity">
    <text evidence="2 5">Belongs to the RxLR effector family.</text>
</comment>
<keyword evidence="7" id="KW-1185">Reference proteome</keyword>
<dbReference type="Pfam" id="PF16810">
    <property type="entry name" value="RXLR"/>
    <property type="match status" value="1"/>
</dbReference>
<comment type="caution">
    <text evidence="6">The sequence shown here is derived from an EMBL/GenBank/DDBJ whole genome shotgun (WGS) entry which is preliminary data.</text>
</comment>
<comment type="function">
    <text evidence="5">Effector that suppresses plant defense responses during pathogen infection.</text>
</comment>
<keyword evidence="3 5" id="KW-0964">Secreted</keyword>
<protein>
    <recommendedName>
        <fullName evidence="5">RxLR effector protein</fullName>
    </recommendedName>
</protein>
<dbReference type="OrthoDB" id="128458at2759"/>
<evidence type="ECO:0000256" key="2">
    <source>
        <dbReference type="ARBA" id="ARBA00010400"/>
    </source>
</evidence>
<dbReference type="AlphaFoldDB" id="A0A8T1V3J2"/>
<proteinExistence type="inferred from homology"/>
<sequence length="184" mass="20683">MFENDSKRDFFLDDSEETFQMALVAPPRLPNFAGPSLSFTTASHSRPSFLQFAICLQARKSSTTQVKPEKMRISYVLLVAAATLLASGNALSTETEKRSLRSYKAAADQEEEERGISWIENMGLPEMFKKMHKLPNHQRAIFASWMNGMQSVDDAVVFMKGQGLSGNTLEHFKDAYAAYRRSNS</sequence>
<evidence type="ECO:0000256" key="5">
    <source>
        <dbReference type="RuleBase" id="RU367124"/>
    </source>
</evidence>
<evidence type="ECO:0000256" key="3">
    <source>
        <dbReference type="ARBA" id="ARBA00022525"/>
    </source>
</evidence>